<dbReference type="InterPro" id="IPR036366">
    <property type="entry name" value="PGBDSf"/>
</dbReference>
<dbReference type="InterPro" id="IPR013693">
    <property type="entry name" value="SpoIID/LytB_N"/>
</dbReference>
<evidence type="ECO:0000259" key="2">
    <source>
        <dbReference type="Pfam" id="PF08486"/>
    </source>
</evidence>
<dbReference type="KEGG" id="ptrh:RsTaC01_0475"/>
<dbReference type="AlphaFoldDB" id="A0AA48I491"/>
<dbReference type="Pfam" id="PF01471">
    <property type="entry name" value="PG_binding_1"/>
    <property type="match status" value="1"/>
</dbReference>
<reference evidence="3" key="1">
    <citation type="journal article" date="2023" name="ISME J.">
        <title>Emergence of putative energy parasites within Clostridia revealed by genome analysis of a novel endosymbiotic clade.</title>
        <authorList>
            <person name="Takahashi K."/>
            <person name="Kuwahara H."/>
            <person name="Horikawa Y."/>
            <person name="Izawa K."/>
            <person name="Kato D."/>
            <person name="Inagaki T."/>
            <person name="Yuki M."/>
            <person name="Ohkuma M."/>
            <person name="Hongoh Y."/>
        </authorList>
    </citation>
    <scope>NUCLEOTIDE SEQUENCE</scope>
    <source>
        <strain evidence="3">RsTa-C01</strain>
    </source>
</reference>
<proteinExistence type="predicted"/>
<dbReference type="EMBL" id="AP027925">
    <property type="protein sequence ID" value="BED92647.1"/>
    <property type="molecule type" value="Genomic_DNA"/>
</dbReference>
<organism evidence="3">
    <name type="scientific">Candidatus Paraimprobicoccus trichonymphae</name>
    <dbReference type="NCBI Taxonomy" id="3033793"/>
    <lineage>
        <taxon>Bacteria</taxon>
        <taxon>Bacillati</taxon>
        <taxon>Bacillota</taxon>
        <taxon>Clostridia</taxon>
        <taxon>Candidatus Paraimprobicoccus</taxon>
    </lineage>
</organism>
<feature type="domain" description="Sporulation stage II protein D amidase enhancer LytB N-terminal" evidence="2">
    <location>
        <begin position="175"/>
        <end position="236"/>
    </location>
</feature>
<protein>
    <submittedName>
        <fullName evidence="3">Peptidoglycan-binding protein</fullName>
    </submittedName>
</protein>
<sequence length="409" mass="46490">MNLAIGRLIISVFNETEAIPVENAQIAISPTNRSGIVVSEITTDISGKTRIIELQAPRKEYSMEPSTIKPYSEYDLTVKHENFDTVTIRKIQILPDVLSEEKVFLKVLKEGTSKNVNYSIQDHVLYGKYPKKIPEDEVKQPSSAANFVILEEVVVPEFIIVHDGLPTNSYVTNYWVEYKDYIKNVASSEIYPTWPYECIKANILAINSFTLNRVYTEWYRSRGYNFTITSSTAYDQKFIYQRNVFQEISNVVDEVFSNYITKPNISQPLFTQYCDGKQVSCPGWLTQWGSKYLADEGYNYMEILRNFYGPEIYLASAEKIAGVPVSYPGSTLQNGSTGSSVRVIQEQLNTISKAYPAIPKIAVDGIYGPKTTESVKKFQQIFDLSQTGSVDYPTWYEISKIFVAIEKIS</sequence>
<dbReference type="Pfam" id="PF08486">
    <property type="entry name" value="SpoIID"/>
    <property type="match status" value="1"/>
</dbReference>
<dbReference type="InterPro" id="IPR002477">
    <property type="entry name" value="Peptidoglycan-bd-like"/>
</dbReference>
<dbReference type="SUPFAM" id="SSF47090">
    <property type="entry name" value="PGBD-like"/>
    <property type="match status" value="1"/>
</dbReference>
<dbReference type="Gene3D" id="1.10.101.10">
    <property type="entry name" value="PGBD-like superfamily/PGBD"/>
    <property type="match status" value="1"/>
</dbReference>
<evidence type="ECO:0000259" key="1">
    <source>
        <dbReference type="Pfam" id="PF01471"/>
    </source>
</evidence>
<dbReference type="Proteomes" id="UP001335720">
    <property type="component" value="Chromosome"/>
</dbReference>
<evidence type="ECO:0000313" key="3">
    <source>
        <dbReference type="EMBL" id="BED92647.1"/>
    </source>
</evidence>
<accession>A0AA48I491</accession>
<feature type="domain" description="Peptidoglycan binding-like" evidence="1">
    <location>
        <begin position="337"/>
        <end position="396"/>
    </location>
</feature>
<gene>
    <name evidence="3" type="ORF">RsTaC01_0475</name>
</gene>
<dbReference type="InterPro" id="IPR036365">
    <property type="entry name" value="PGBD-like_sf"/>
</dbReference>
<name>A0AA48I491_9FIRM</name>